<feature type="transmembrane region" description="Helical" evidence="14">
    <location>
        <begin position="189"/>
        <end position="208"/>
    </location>
</feature>
<feature type="transmembrane region" description="Helical" evidence="14">
    <location>
        <begin position="316"/>
        <end position="334"/>
    </location>
</feature>
<comment type="function">
    <text evidence="14">Proteolytically removes the C-terminal three residues of farnesylated proteins.</text>
</comment>
<evidence type="ECO:0000256" key="14">
    <source>
        <dbReference type="RuleBase" id="RU366005"/>
    </source>
</evidence>
<evidence type="ECO:0000256" key="8">
    <source>
        <dbReference type="ARBA" id="ARBA00022989"/>
    </source>
</evidence>
<evidence type="ECO:0000256" key="9">
    <source>
        <dbReference type="ARBA" id="ARBA00023049"/>
    </source>
</evidence>
<evidence type="ECO:0000256" key="4">
    <source>
        <dbReference type="ARBA" id="ARBA00022723"/>
    </source>
</evidence>
<dbReference type="InterPro" id="IPR001915">
    <property type="entry name" value="Peptidase_M48"/>
</dbReference>
<feature type="binding site" evidence="13">
    <location>
        <position position="309"/>
    </location>
    <ligand>
        <name>Zn(2+)</name>
        <dbReference type="ChEBI" id="CHEBI:29105"/>
        <note>catalytic</note>
    </ligand>
</feature>
<dbReference type="GO" id="GO:0046872">
    <property type="term" value="F:metal ion binding"/>
    <property type="evidence" value="ECO:0007669"/>
    <property type="project" value="UniProtKB-UniRule"/>
</dbReference>
<evidence type="ECO:0000256" key="2">
    <source>
        <dbReference type="ARBA" id="ARBA00022670"/>
    </source>
</evidence>
<keyword evidence="3 14" id="KW-0812">Transmembrane</keyword>
<dbReference type="EMBL" id="JAIFRP010000026">
    <property type="protein sequence ID" value="KAK2584382.1"/>
    <property type="molecule type" value="Genomic_DNA"/>
</dbReference>
<evidence type="ECO:0000259" key="16">
    <source>
        <dbReference type="Pfam" id="PF16491"/>
    </source>
</evidence>
<feature type="active site" description="Proton donor" evidence="12">
    <location>
        <position position="389"/>
    </location>
</feature>
<keyword evidence="7 13" id="KW-0862">Zinc</keyword>
<evidence type="ECO:0000256" key="3">
    <source>
        <dbReference type="ARBA" id="ARBA00022692"/>
    </source>
</evidence>
<accession>A0AAD9RR55</accession>
<comment type="caution">
    <text evidence="17">The sequence shown here is derived from an EMBL/GenBank/DDBJ whole genome shotgun (WGS) entry which is preliminary data.</text>
</comment>
<evidence type="ECO:0000256" key="13">
    <source>
        <dbReference type="PIRSR" id="PIRSR627057-2"/>
    </source>
</evidence>
<organism evidence="17 18">
    <name type="scientific">Odynerus spinipes</name>
    <dbReference type="NCBI Taxonomy" id="1348599"/>
    <lineage>
        <taxon>Eukaryota</taxon>
        <taxon>Metazoa</taxon>
        <taxon>Ecdysozoa</taxon>
        <taxon>Arthropoda</taxon>
        <taxon>Hexapoda</taxon>
        <taxon>Insecta</taxon>
        <taxon>Pterygota</taxon>
        <taxon>Neoptera</taxon>
        <taxon>Endopterygota</taxon>
        <taxon>Hymenoptera</taxon>
        <taxon>Apocrita</taxon>
        <taxon>Aculeata</taxon>
        <taxon>Vespoidea</taxon>
        <taxon>Vespidae</taxon>
        <taxon>Eumeninae</taxon>
        <taxon>Odynerus</taxon>
    </lineage>
</organism>
<dbReference type="Proteomes" id="UP001258017">
    <property type="component" value="Unassembled WGS sequence"/>
</dbReference>
<evidence type="ECO:0000313" key="17">
    <source>
        <dbReference type="EMBL" id="KAK2584382.1"/>
    </source>
</evidence>
<comment type="similarity">
    <text evidence="14">Belongs to the peptidase M48A family.</text>
</comment>
<evidence type="ECO:0000256" key="12">
    <source>
        <dbReference type="PIRSR" id="PIRSR627057-1"/>
    </source>
</evidence>
<keyword evidence="6 14" id="KW-0256">Endoplasmic reticulum</keyword>
<dbReference type="GO" id="GO:0004222">
    <property type="term" value="F:metalloendopeptidase activity"/>
    <property type="evidence" value="ECO:0007669"/>
    <property type="project" value="UniProtKB-UniRule"/>
</dbReference>
<feature type="domain" description="CAAX prenyl protease 1 N-terminal" evidence="16">
    <location>
        <begin position="35"/>
        <end position="218"/>
    </location>
</feature>
<keyword evidence="9 14" id="KW-0482">Metalloprotease</keyword>
<dbReference type="GO" id="GO:0005789">
    <property type="term" value="C:endoplasmic reticulum membrane"/>
    <property type="evidence" value="ECO:0007669"/>
    <property type="project" value="UniProtKB-SubCell"/>
</dbReference>
<evidence type="ECO:0000256" key="11">
    <source>
        <dbReference type="ARBA" id="ARBA00044456"/>
    </source>
</evidence>
<evidence type="ECO:0000256" key="10">
    <source>
        <dbReference type="ARBA" id="ARBA00023136"/>
    </source>
</evidence>
<evidence type="ECO:0000256" key="6">
    <source>
        <dbReference type="ARBA" id="ARBA00022824"/>
    </source>
</evidence>
<feature type="binding site" evidence="13">
    <location>
        <position position="305"/>
    </location>
    <ligand>
        <name>Zn(2+)</name>
        <dbReference type="ChEBI" id="CHEBI:29105"/>
        <note>catalytic</note>
    </ligand>
</feature>
<evidence type="ECO:0000313" key="18">
    <source>
        <dbReference type="Proteomes" id="UP001258017"/>
    </source>
</evidence>
<dbReference type="InterPro" id="IPR027057">
    <property type="entry name" value="CAXX_Prtase_1"/>
</dbReference>
<keyword evidence="10 14" id="KW-0472">Membrane</keyword>
<dbReference type="Gene3D" id="3.30.2010.10">
    <property type="entry name" value="Metalloproteases ('zincins'), catalytic domain"/>
    <property type="match status" value="1"/>
</dbReference>
<feature type="transmembrane region" description="Helical" evidence="14">
    <location>
        <begin position="354"/>
        <end position="380"/>
    </location>
</feature>
<evidence type="ECO:0000256" key="1">
    <source>
        <dbReference type="ARBA" id="ARBA00004477"/>
    </source>
</evidence>
<dbReference type="Pfam" id="PF01435">
    <property type="entry name" value="Peptidase_M48"/>
    <property type="match status" value="1"/>
</dbReference>
<dbReference type="PANTHER" id="PTHR10120">
    <property type="entry name" value="CAAX PRENYL PROTEASE 1"/>
    <property type="match status" value="1"/>
</dbReference>
<protein>
    <recommendedName>
        <fullName evidence="14">CAAX prenyl protease</fullName>
        <ecNumber evidence="14">3.4.24.84</ecNumber>
    </recommendedName>
</protein>
<feature type="transmembrane region" description="Helical" evidence="14">
    <location>
        <begin position="12"/>
        <end position="32"/>
    </location>
</feature>
<dbReference type="EC" id="3.4.24.84" evidence="14"/>
<feature type="transmembrane region" description="Helical" evidence="14">
    <location>
        <begin position="114"/>
        <end position="140"/>
    </location>
</feature>
<proteinExistence type="inferred from homology"/>
<dbReference type="GO" id="GO:0071586">
    <property type="term" value="P:CAAX-box protein processing"/>
    <property type="evidence" value="ECO:0007669"/>
    <property type="project" value="UniProtKB-UniRule"/>
</dbReference>
<gene>
    <name evidence="17" type="ORF">KPH14_006767</name>
</gene>
<evidence type="ECO:0000256" key="5">
    <source>
        <dbReference type="ARBA" id="ARBA00022801"/>
    </source>
</evidence>
<name>A0AAD9RR55_9HYME</name>
<feature type="active site" evidence="12">
    <location>
        <position position="306"/>
    </location>
</feature>
<evidence type="ECO:0000256" key="7">
    <source>
        <dbReference type="ARBA" id="ARBA00022833"/>
    </source>
</evidence>
<feature type="transmembrane region" description="Helical" evidence="14">
    <location>
        <begin position="161"/>
        <end position="183"/>
    </location>
</feature>
<dbReference type="CDD" id="cd07343">
    <property type="entry name" value="M48A_Zmpste24p_like"/>
    <property type="match status" value="1"/>
</dbReference>
<dbReference type="AlphaFoldDB" id="A0AAD9RR55"/>
<reference evidence="17" key="2">
    <citation type="journal article" date="2023" name="Commun. Biol.">
        <title>Intrasexual cuticular hydrocarbon dimorphism in a wasp sheds light on hydrocarbon biosynthesis genes in Hymenoptera.</title>
        <authorList>
            <person name="Moris V.C."/>
            <person name="Podsiadlowski L."/>
            <person name="Martin S."/>
            <person name="Oeyen J.P."/>
            <person name="Donath A."/>
            <person name="Petersen M."/>
            <person name="Wilbrandt J."/>
            <person name="Misof B."/>
            <person name="Liedtke D."/>
            <person name="Thamm M."/>
            <person name="Scheiner R."/>
            <person name="Schmitt T."/>
            <person name="Niehuis O."/>
        </authorList>
    </citation>
    <scope>NUCLEOTIDE SEQUENCE</scope>
    <source>
        <strain evidence="17">GBR_01_08_01A</strain>
    </source>
</reference>
<comment type="subcellular location">
    <subcellularLocation>
        <location evidence="1 14">Endoplasmic reticulum membrane</location>
        <topology evidence="1 14">Multi-pass membrane protein</topology>
    </subcellularLocation>
</comment>
<dbReference type="InterPro" id="IPR032456">
    <property type="entry name" value="Peptidase_M48_N"/>
</dbReference>
<keyword evidence="4 13" id="KW-0479">Metal-binding</keyword>
<keyword evidence="5 14" id="KW-0378">Hydrolase</keyword>
<dbReference type="Pfam" id="PF16491">
    <property type="entry name" value="Peptidase_M48_N"/>
    <property type="match status" value="1"/>
</dbReference>
<keyword evidence="2 14" id="KW-0645">Protease</keyword>
<keyword evidence="8 14" id="KW-1133">Transmembrane helix</keyword>
<dbReference type="FunFam" id="3.30.2010.10:FF:000002">
    <property type="entry name" value="CAAX prenyl protease"/>
    <property type="match status" value="1"/>
</dbReference>
<feature type="binding site" evidence="13">
    <location>
        <position position="385"/>
    </location>
    <ligand>
        <name>Zn(2+)</name>
        <dbReference type="ChEBI" id="CHEBI:29105"/>
        <note>catalytic</note>
    </ligand>
</feature>
<reference evidence="17" key="1">
    <citation type="submission" date="2021-08" db="EMBL/GenBank/DDBJ databases">
        <authorList>
            <person name="Misof B."/>
            <person name="Oliver O."/>
            <person name="Podsiadlowski L."/>
            <person name="Donath A."/>
            <person name="Peters R."/>
            <person name="Mayer C."/>
            <person name="Rust J."/>
            <person name="Gunkel S."/>
            <person name="Lesny P."/>
            <person name="Martin S."/>
            <person name="Oeyen J.P."/>
            <person name="Petersen M."/>
            <person name="Panagiotis P."/>
            <person name="Wilbrandt J."/>
            <person name="Tanja T."/>
        </authorList>
    </citation>
    <scope>NUCLEOTIDE SEQUENCE</scope>
    <source>
        <strain evidence="17">GBR_01_08_01A</strain>
        <tissue evidence="17">Thorax + abdomen</tissue>
    </source>
</reference>
<feature type="domain" description="Peptidase M48" evidence="15">
    <location>
        <begin position="221"/>
        <end position="442"/>
    </location>
</feature>
<evidence type="ECO:0000259" key="15">
    <source>
        <dbReference type="Pfam" id="PF01435"/>
    </source>
</evidence>
<sequence length="443" mass="52241">MHNFVTFLEENTRYVLLIPIWLLYFWELYLSIRQRKLIHKLFEIPDNVKDIMTKDVYDKARLYALDKLNFSIIQDFYSQIFDTIHLVFFGYYYYWEWSIKLAQLLGLNHENEIMISAICVFIQVIIYYFISLPFTVYSTFVVEEKHGFNKQKPLFFVKDQLLKLLVMEVIAVPLMAGVIWIVMNGGDYFFLYLWVFSVIMTIFMMIIYPEVIAPLFDKYTPLPEGELKKKIEVLAASLNYPLYKLFLVEGSKRSSHSNAYMYGFHKHKRIVLFDTLVKEYYKPDKENADKDIGCETEEVLAVLAHELAHWKYSHTLKGFLLSQVNFLVTVLTFAKLINYKPMYVAFGFENSTPILIGFIIVTKYVLLPLNMIMQFVMVVIGRRFEFQADKLAAQLGYSEQLKSALVKLQKDNLGFPLYDKLFTAWHHNHPPILERLSAIDKED</sequence>
<comment type="cofactor">
    <cofactor evidence="13 14">
        <name>Zn(2+)</name>
        <dbReference type="ChEBI" id="CHEBI:29105"/>
    </cofactor>
    <text evidence="13 14">Binds 1 zinc ion per subunit.</text>
</comment>
<keyword evidence="18" id="KW-1185">Reference proteome</keyword>
<comment type="catalytic activity">
    <reaction evidence="11 14">
        <text>Hydrolyzes the peptide bond -P2-(S-farnesyl or geranylgeranyl)C-P1'-P2'-P3'-COOH where P1' and P2' are amino acids with aliphatic side chains and P3' is any C-terminal residue.</text>
        <dbReference type="EC" id="3.4.24.84"/>
    </reaction>
</comment>